<dbReference type="RefSeq" id="WP_209525052.1">
    <property type="nucleotide sequence ID" value="NZ_JAEEGA010000002.1"/>
</dbReference>
<keyword evidence="3" id="KW-1185">Reference proteome</keyword>
<dbReference type="EMBL" id="JAEEGA010000002">
    <property type="protein sequence ID" value="MBP1040159.1"/>
    <property type="molecule type" value="Genomic_DNA"/>
</dbReference>
<dbReference type="InterPro" id="IPR003709">
    <property type="entry name" value="VanY-like_core_dom"/>
</dbReference>
<dbReference type="InterPro" id="IPR009045">
    <property type="entry name" value="Zn_M74/Hedgehog-like"/>
</dbReference>
<comment type="caution">
    <text evidence="2">The sequence shown here is derived from an EMBL/GenBank/DDBJ whole genome shotgun (WGS) entry which is preliminary data.</text>
</comment>
<dbReference type="SUPFAM" id="SSF55166">
    <property type="entry name" value="Hedgehog/DD-peptidase"/>
    <property type="match status" value="1"/>
</dbReference>
<dbReference type="Proteomes" id="UP000674938">
    <property type="component" value="Unassembled WGS sequence"/>
</dbReference>
<dbReference type="PANTHER" id="PTHR34385">
    <property type="entry name" value="D-ALANYL-D-ALANINE CARBOXYPEPTIDASE"/>
    <property type="match status" value="1"/>
</dbReference>
<reference evidence="2" key="1">
    <citation type="submission" date="2020-12" db="EMBL/GenBank/DDBJ databases">
        <title>Vagococcus allomyrinae sp. nov. and Enterococcus lavae sp. nov., isolated from the larvae of Allomyrina dichotoma.</title>
        <authorList>
            <person name="Lee S.D."/>
        </authorList>
    </citation>
    <scope>NUCLEOTIDE SEQUENCE</scope>
    <source>
        <strain evidence="2">BWB3-3</strain>
    </source>
</reference>
<gene>
    <name evidence="2" type="primary">vanXY</name>
    <name evidence="2" type="ORF">I6N95_03950</name>
</gene>
<dbReference type="InterPro" id="IPR058233">
    <property type="entry name" value="VanXY"/>
</dbReference>
<dbReference type="NCBIfam" id="NF000380">
    <property type="entry name" value="vanXY"/>
    <property type="match status" value="1"/>
</dbReference>
<dbReference type="Gene3D" id="3.30.1380.10">
    <property type="match status" value="1"/>
</dbReference>
<evidence type="ECO:0000259" key="1">
    <source>
        <dbReference type="Pfam" id="PF02557"/>
    </source>
</evidence>
<dbReference type="PANTHER" id="PTHR34385:SF1">
    <property type="entry name" value="PEPTIDOGLYCAN L-ALANYL-D-GLUTAMATE ENDOPEPTIDASE CWLK"/>
    <property type="match status" value="1"/>
</dbReference>
<dbReference type="GO" id="GO:0006508">
    <property type="term" value="P:proteolysis"/>
    <property type="evidence" value="ECO:0007669"/>
    <property type="project" value="InterPro"/>
</dbReference>
<name>A0A940P2B4_9ENTE</name>
<sequence>MRNIFLQLVNRKHPMKKVNEPDQLVTSPFSEKKVSLQPEVAKQFQSLVVDLELANEIVLLDGYRTAYQQKKLWQFSLAENGREYTEEFVALPGCSEHQTGLALDIGLKGAQHDLICPNFQESPIVTKFRQQMMNYGFILRYPQEKQEITGIGYEPWHFRYVGLPHSQIIENQGWTLEEYLSFLQQQKGLDYD</sequence>
<accession>A0A940P2B4</accession>
<evidence type="ECO:0000313" key="2">
    <source>
        <dbReference type="EMBL" id="MBP1040159.1"/>
    </source>
</evidence>
<proteinExistence type="predicted"/>
<protein>
    <submittedName>
        <fullName evidence="2">D,D-carboxypeptidase/D,D-dipeptidase VanXY</fullName>
    </submittedName>
</protein>
<feature type="domain" description="D-alanyl-D-alanine carboxypeptidase-like core" evidence="1">
    <location>
        <begin position="35"/>
        <end position="162"/>
    </location>
</feature>
<organism evidence="2 3">
    <name type="scientific">Vagococcus allomyrinae</name>
    <dbReference type="NCBI Taxonomy" id="2794353"/>
    <lineage>
        <taxon>Bacteria</taxon>
        <taxon>Bacillati</taxon>
        <taxon>Bacillota</taxon>
        <taxon>Bacilli</taxon>
        <taxon>Lactobacillales</taxon>
        <taxon>Enterococcaceae</taxon>
        <taxon>Vagococcus</taxon>
    </lineage>
</organism>
<dbReference type="Pfam" id="PF02557">
    <property type="entry name" value="VanY"/>
    <property type="match status" value="1"/>
</dbReference>
<dbReference type="GO" id="GO:0008233">
    <property type="term" value="F:peptidase activity"/>
    <property type="evidence" value="ECO:0007669"/>
    <property type="project" value="InterPro"/>
</dbReference>
<dbReference type="AlphaFoldDB" id="A0A940P2B4"/>
<dbReference type="InterPro" id="IPR052179">
    <property type="entry name" value="DD-CPase-like"/>
</dbReference>
<evidence type="ECO:0000313" key="3">
    <source>
        <dbReference type="Proteomes" id="UP000674938"/>
    </source>
</evidence>